<feature type="domain" description="SsuA/THI5-like" evidence="2">
    <location>
        <begin position="72"/>
        <end position="285"/>
    </location>
</feature>
<feature type="compositionally biased region" description="Low complexity" evidence="1">
    <location>
        <begin position="37"/>
        <end position="53"/>
    </location>
</feature>
<protein>
    <submittedName>
        <fullName evidence="3">ABC transporter substrate-binding protein</fullName>
    </submittedName>
</protein>
<keyword evidence="4" id="KW-1185">Reference proteome</keyword>
<dbReference type="AlphaFoldDB" id="A0A9X4KWX4"/>
<dbReference type="Pfam" id="PF09084">
    <property type="entry name" value="NMT1"/>
    <property type="match status" value="1"/>
</dbReference>
<feature type="region of interest" description="Disordered" evidence="1">
    <location>
        <begin position="32"/>
        <end position="53"/>
    </location>
</feature>
<evidence type="ECO:0000256" key="1">
    <source>
        <dbReference type="SAM" id="MobiDB-lite"/>
    </source>
</evidence>
<dbReference type="Gene3D" id="3.40.190.10">
    <property type="entry name" value="Periplasmic binding protein-like II"/>
    <property type="match status" value="2"/>
</dbReference>
<evidence type="ECO:0000313" key="4">
    <source>
        <dbReference type="Proteomes" id="UP001153404"/>
    </source>
</evidence>
<comment type="caution">
    <text evidence="3">The sequence shown here is derived from an EMBL/GenBank/DDBJ whole genome shotgun (WGS) entry which is preliminary data.</text>
</comment>
<reference evidence="3" key="1">
    <citation type="submission" date="2022-10" db="EMBL/GenBank/DDBJ databases">
        <title>Comparative genomic analysis of Cohnella hashimotonis sp. nov., isolated from the International Space Station.</title>
        <authorList>
            <person name="Simpson A."/>
            <person name="Venkateswaran K."/>
        </authorList>
    </citation>
    <scope>NUCLEOTIDE SEQUENCE</scope>
    <source>
        <strain evidence="3">DSM 28161</strain>
    </source>
</reference>
<dbReference type="RefSeq" id="WP_277535647.1">
    <property type="nucleotide sequence ID" value="NZ_JAPDIA010000008.1"/>
</dbReference>
<organism evidence="3 4">
    <name type="scientific">Cohnella rhizosphaerae</name>
    <dbReference type="NCBI Taxonomy" id="1457232"/>
    <lineage>
        <taxon>Bacteria</taxon>
        <taxon>Bacillati</taxon>
        <taxon>Bacillota</taxon>
        <taxon>Bacilli</taxon>
        <taxon>Bacillales</taxon>
        <taxon>Paenibacillaceae</taxon>
        <taxon>Cohnella</taxon>
    </lineage>
</organism>
<dbReference type="PANTHER" id="PTHR31528">
    <property type="entry name" value="4-AMINO-5-HYDROXYMETHYL-2-METHYLPYRIMIDINE PHOSPHATE SYNTHASE THI11-RELATED"/>
    <property type="match status" value="1"/>
</dbReference>
<proteinExistence type="predicted"/>
<dbReference type="PANTHER" id="PTHR31528:SF3">
    <property type="entry name" value="THIAMINE BIOSYNTHESIS PROTEIN HI_0357-RELATED"/>
    <property type="match status" value="1"/>
</dbReference>
<name>A0A9X4KWX4_9BACL</name>
<dbReference type="EMBL" id="JAPDIA010000008">
    <property type="protein sequence ID" value="MDG0812375.1"/>
    <property type="molecule type" value="Genomic_DNA"/>
</dbReference>
<dbReference type="GO" id="GO:0009228">
    <property type="term" value="P:thiamine biosynthetic process"/>
    <property type="evidence" value="ECO:0007669"/>
    <property type="project" value="InterPro"/>
</dbReference>
<sequence>MGMLGKSWRGKVAAAVAALLILAGCGGNGNNEGGSGSAAASPSAPGSASASASGGHAADLGKVKLVLDWTPNTNHTGLYVAADQGYWKKRGLDVEIVLPPESGADQMVATGAADFGVGAQEGLTLARENDMPIVSLAAIIQHNTSGFASPADKNIKEPKDFEGHSYGGWGSPAEQAVIGSMMLKQGADVNKVKFVNAGTADFFTAVQKDIDFEWIFYAWTGIEAEQRGIKLNMVYLSDFDKRLDYYTPVLTTSEKMIKDKPDVVRAFVEGASEGYQYAIDHPSEAADMLIKANPDLNADLVKASQAWLSPKYKDDASRWGEQKREVWSGYAEFLKENKLLTKDLDYDAMFTNDFLPQALNHMQGRTRT</sequence>
<evidence type="ECO:0000313" key="3">
    <source>
        <dbReference type="EMBL" id="MDG0812375.1"/>
    </source>
</evidence>
<dbReference type="InterPro" id="IPR015168">
    <property type="entry name" value="SsuA/THI5"/>
</dbReference>
<dbReference type="Proteomes" id="UP001153404">
    <property type="component" value="Unassembled WGS sequence"/>
</dbReference>
<dbReference type="InterPro" id="IPR027939">
    <property type="entry name" value="NMT1/THI5"/>
</dbReference>
<dbReference type="SUPFAM" id="SSF53850">
    <property type="entry name" value="Periplasmic binding protein-like II"/>
    <property type="match status" value="1"/>
</dbReference>
<evidence type="ECO:0000259" key="2">
    <source>
        <dbReference type="Pfam" id="PF09084"/>
    </source>
</evidence>
<accession>A0A9X4KWX4</accession>
<dbReference type="PROSITE" id="PS51257">
    <property type="entry name" value="PROKAR_LIPOPROTEIN"/>
    <property type="match status" value="1"/>
</dbReference>
<gene>
    <name evidence="3" type="ORF">OMP40_25780</name>
</gene>